<keyword evidence="3" id="KW-1185">Reference proteome</keyword>
<evidence type="ECO:0000313" key="3">
    <source>
        <dbReference type="Proteomes" id="UP000187203"/>
    </source>
</evidence>
<accession>A0A1R3KSL4</accession>
<dbReference type="EMBL" id="AWUE01012058">
    <property type="protein sequence ID" value="OMP10039.1"/>
    <property type="molecule type" value="Genomic_DNA"/>
</dbReference>
<name>A0A1R3KSL4_9ROSI</name>
<evidence type="ECO:0000256" key="1">
    <source>
        <dbReference type="SAM" id="MobiDB-lite"/>
    </source>
</evidence>
<sequence length="154" mass="16940">MDKYIHGNEGKMGEWYLKYSQLSAPSSKVSSEATLLISSPLFVSSSSFDILSLLKTDSLSLKPTDGAATKPSYRRQLSLAPLVLKTTLFCLRSKKPQTHHKKKTKKLTTRNLKSQIPTNTAGEAIPNHDAINPKSQIAETPKLIQRNGTQKASS</sequence>
<comment type="caution">
    <text evidence="2">The sequence shown here is derived from an EMBL/GenBank/DDBJ whole genome shotgun (WGS) entry which is preliminary data.</text>
</comment>
<proteinExistence type="predicted"/>
<protein>
    <submittedName>
        <fullName evidence="2">KLRAQ motif-containing protein 1-like protein</fullName>
    </submittedName>
</protein>
<feature type="region of interest" description="Disordered" evidence="1">
    <location>
        <begin position="115"/>
        <end position="154"/>
    </location>
</feature>
<dbReference type="Proteomes" id="UP000187203">
    <property type="component" value="Unassembled WGS sequence"/>
</dbReference>
<dbReference type="AlphaFoldDB" id="A0A1R3KSL4"/>
<evidence type="ECO:0000313" key="2">
    <source>
        <dbReference type="EMBL" id="OMP10039.1"/>
    </source>
</evidence>
<reference evidence="3" key="1">
    <citation type="submission" date="2013-09" db="EMBL/GenBank/DDBJ databases">
        <title>Corchorus olitorius genome sequencing.</title>
        <authorList>
            <person name="Alam M."/>
            <person name="Haque M.S."/>
            <person name="Islam M.S."/>
            <person name="Emdad E.M."/>
            <person name="Islam M.M."/>
            <person name="Ahmed B."/>
            <person name="Halim A."/>
            <person name="Hossen Q.M.M."/>
            <person name="Hossain M.Z."/>
            <person name="Ahmed R."/>
            <person name="Khan M.M."/>
            <person name="Islam R."/>
            <person name="Rashid M.M."/>
            <person name="Khan S.A."/>
            <person name="Rahman M.S."/>
            <person name="Alam M."/>
            <person name="Yahiya A.S."/>
            <person name="Khan M.S."/>
            <person name="Azam M.S."/>
            <person name="Haque T."/>
            <person name="Lashkar M.Z.H."/>
            <person name="Akhand A.I."/>
            <person name="Morshed G."/>
            <person name="Roy S."/>
            <person name="Uddin K.S."/>
            <person name="Rabeya T."/>
            <person name="Hossain A.S."/>
            <person name="Chowdhury A."/>
            <person name="Snigdha A.R."/>
            <person name="Mortoza M.S."/>
            <person name="Matin S.A."/>
            <person name="Hoque S.M.E."/>
            <person name="Islam M.K."/>
            <person name="Roy D.K."/>
            <person name="Haider R."/>
            <person name="Moosa M.M."/>
            <person name="Elias S.M."/>
            <person name="Hasan A.M."/>
            <person name="Jahan S."/>
            <person name="Shafiuddin M."/>
            <person name="Mahmood N."/>
            <person name="Shommy N.S."/>
        </authorList>
    </citation>
    <scope>NUCLEOTIDE SEQUENCE [LARGE SCALE GENOMIC DNA]</scope>
    <source>
        <strain evidence="3">cv. O-4</strain>
    </source>
</reference>
<gene>
    <name evidence="2" type="ORF">COLO4_04884</name>
</gene>
<organism evidence="2 3">
    <name type="scientific">Corchorus olitorius</name>
    <dbReference type="NCBI Taxonomy" id="93759"/>
    <lineage>
        <taxon>Eukaryota</taxon>
        <taxon>Viridiplantae</taxon>
        <taxon>Streptophyta</taxon>
        <taxon>Embryophyta</taxon>
        <taxon>Tracheophyta</taxon>
        <taxon>Spermatophyta</taxon>
        <taxon>Magnoliopsida</taxon>
        <taxon>eudicotyledons</taxon>
        <taxon>Gunneridae</taxon>
        <taxon>Pentapetalae</taxon>
        <taxon>rosids</taxon>
        <taxon>malvids</taxon>
        <taxon>Malvales</taxon>
        <taxon>Malvaceae</taxon>
        <taxon>Grewioideae</taxon>
        <taxon>Apeibeae</taxon>
        <taxon>Corchorus</taxon>
    </lineage>
</organism>